<evidence type="ECO:0000256" key="1">
    <source>
        <dbReference type="SAM" id="MobiDB-lite"/>
    </source>
</evidence>
<comment type="caution">
    <text evidence="2">The sequence shown here is derived from an EMBL/GenBank/DDBJ whole genome shotgun (WGS) entry which is preliminary data.</text>
</comment>
<reference evidence="2 3" key="1">
    <citation type="submission" date="2022-01" db="EMBL/GenBank/DDBJ databases">
        <title>A high-quality chromosome-level genome assembly of rohu carp, Labeo rohita.</title>
        <authorList>
            <person name="Arick M.A. II"/>
            <person name="Hsu C.-Y."/>
            <person name="Magbanua Z."/>
            <person name="Pechanova O."/>
            <person name="Grover C."/>
            <person name="Miller E."/>
            <person name="Thrash A."/>
            <person name="Ezzel L."/>
            <person name="Alam S."/>
            <person name="Benzie J."/>
            <person name="Hamilton M."/>
            <person name="Karsi A."/>
            <person name="Lawrence M.L."/>
            <person name="Peterson D.G."/>
        </authorList>
    </citation>
    <scope>NUCLEOTIDE SEQUENCE [LARGE SCALE GENOMIC DNA]</scope>
    <source>
        <strain evidence="3">BAU-BD-2019</strain>
        <tissue evidence="2">Blood</tissue>
    </source>
</reference>
<name>A0ABQ8MLY5_LABRO</name>
<organism evidence="2 3">
    <name type="scientific">Labeo rohita</name>
    <name type="common">Indian major carp</name>
    <name type="synonym">Cyprinus rohita</name>
    <dbReference type="NCBI Taxonomy" id="84645"/>
    <lineage>
        <taxon>Eukaryota</taxon>
        <taxon>Metazoa</taxon>
        <taxon>Chordata</taxon>
        <taxon>Craniata</taxon>
        <taxon>Vertebrata</taxon>
        <taxon>Euteleostomi</taxon>
        <taxon>Actinopterygii</taxon>
        <taxon>Neopterygii</taxon>
        <taxon>Teleostei</taxon>
        <taxon>Ostariophysi</taxon>
        <taxon>Cypriniformes</taxon>
        <taxon>Cyprinidae</taxon>
        <taxon>Labeoninae</taxon>
        <taxon>Labeonini</taxon>
        <taxon>Labeo</taxon>
    </lineage>
</organism>
<gene>
    <name evidence="2" type="ORF">H4Q32_012149</name>
</gene>
<feature type="compositionally biased region" description="Low complexity" evidence="1">
    <location>
        <begin position="551"/>
        <end position="560"/>
    </location>
</feature>
<keyword evidence="3" id="KW-1185">Reference proteome</keyword>
<feature type="region of interest" description="Disordered" evidence="1">
    <location>
        <begin position="537"/>
        <end position="560"/>
    </location>
</feature>
<dbReference type="EMBL" id="JACTAM010000006">
    <property type="protein sequence ID" value="KAI2663586.1"/>
    <property type="molecule type" value="Genomic_DNA"/>
</dbReference>
<sequence>MPTERAEQKDIKADTDNNIYIFLSMHISVSMHMKFCFLEQMQRLSEKQHFIHFSCSLLVDLSEMNKGFYSHYFIVHKKGRGLRLILDIRAQAVSLAAIWSPCIFTKVTEAAFVLLNEVGIPNLTYSTSTTANSSSLLRVCVRTQGPCAQASGQAGTLGQMGKEQALPCAEHLFSWCRTGISRQQRSCLLEDHAHSVLNCLPQASCPKWVWHHGMHRVSITSEFHHAYRPWKNLVLLWAGVPLEQVSRHIDVTMGASKPGCGGVCNRNAVLRTWTGSCLDWHIKYLEFLAVFLALRREDMEQVLMVAPYRPYKTWFSELVLMASSLVDFPDDGRSFSEARHNLAPAPRPLELSCLVPGEDGKDPRRCGIGSVLFFLQRGLDSHLFASTLKVYVATIAVNHDIVGGRSVKKDNLIIRFLRGVERLNPPGPLFEPLKSVELSASDSASSIRRMGVLKALSVNETDKVVTLQAIPPDEGDPDLSLLCPRTAVQQGCLQTENLLQGLTIPLLSESTLDQGCCCFVILPGHWKVTRRRDLWGRESNNPTKFHSDLPSSTLSNRCSNSSASSGHVLKSISEAPSGRKSAVAILESRHCTSLHVTARHCTSLPDNRKWAKRRNVGGAGCRNHAHLT</sequence>
<dbReference type="Proteomes" id="UP000830375">
    <property type="component" value="Unassembled WGS sequence"/>
</dbReference>
<protein>
    <submittedName>
        <fullName evidence="2">Cytochrome P450 1A1</fullName>
    </submittedName>
</protein>
<evidence type="ECO:0000313" key="2">
    <source>
        <dbReference type="EMBL" id="KAI2663586.1"/>
    </source>
</evidence>
<evidence type="ECO:0000313" key="3">
    <source>
        <dbReference type="Proteomes" id="UP000830375"/>
    </source>
</evidence>
<proteinExistence type="predicted"/>
<accession>A0ABQ8MLY5</accession>